<evidence type="ECO:0000313" key="9">
    <source>
        <dbReference type="EMBL" id="BAM04189.1"/>
    </source>
</evidence>
<dbReference type="OrthoDB" id="9788394at2"/>
<keyword evidence="4" id="KW-0547">Nucleotide-binding</keyword>
<evidence type="ECO:0000256" key="2">
    <source>
        <dbReference type="ARBA" id="ARBA00022679"/>
    </source>
</evidence>
<keyword evidence="3" id="KW-0479">Metal-binding</keyword>
<keyword evidence="1" id="KW-0963">Cytoplasm</keyword>
<dbReference type="InterPro" id="IPR013482">
    <property type="entry name" value="Molybde_CF_guanTrfase"/>
</dbReference>
<evidence type="ECO:0000259" key="8">
    <source>
        <dbReference type="Pfam" id="PF12804"/>
    </source>
</evidence>
<evidence type="ECO:0000256" key="5">
    <source>
        <dbReference type="ARBA" id="ARBA00022842"/>
    </source>
</evidence>
<name>I0IG01_PHYMF</name>
<dbReference type="GO" id="GO:0006777">
    <property type="term" value="P:Mo-molybdopterin cofactor biosynthetic process"/>
    <property type="evidence" value="ECO:0007669"/>
    <property type="project" value="UniProtKB-KW"/>
</dbReference>
<dbReference type="AlphaFoldDB" id="I0IG01"/>
<evidence type="ECO:0000256" key="3">
    <source>
        <dbReference type="ARBA" id="ARBA00022723"/>
    </source>
</evidence>
<dbReference type="eggNOG" id="COG0746">
    <property type="taxonomic scope" value="Bacteria"/>
</dbReference>
<organism evidence="9 10">
    <name type="scientific">Phycisphaera mikurensis (strain NBRC 102666 / KCTC 22515 / FYK2301M01)</name>
    <dbReference type="NCBI Taxonomy" id="1142394"/>
    <lineage>
        <taxon>Bacteria</taxon>
        <taxon>Pseudomonadati</taxon>
        <taxon>Planctomycetota</taxon>
        <taxon>Phycisphaerae</taxon>
        <taxon>Phycisphaerales</taxon>
        <taxon>Phycisphaeraceae</taxon>
        <taxon>Phycisphaera</taxon>
    </lineage>
</organism>
<keyword evidence="5" id="KW-0460">Magnesium</keyword>
<evidence type="ECO:0000256" key="4">
    <source>
        <dbReference type="ARBA" id="ARBA00022741"/>
    </source>
</evidence>
<dbReference type="PANTHER" id="PTHR19136:SF81">
    <property type="entry name" value="MOLYBDENUM COFACTOR GUANYLYLTRANSFERASE"/>
    <property type="match status" value="1"/>
</dbReference>
<protein>
    <submittedName>
        <fullName evidence="9">Putative molybdopterin-guanine dinucleotide biosynthesis protein A</fullName>
    </submittedName>
</protein>
<evidence type="ECO:0000313" key="10">
    <source>
        <dbReference type="Proteomes" id="UP000007881"/>
    </source>
</evidence>
<dbReference type="Pfam" id="PF12804">
    <property type="entry name" value="NTP_transf_3"/>
    <property type="match status" value="1"/>
</dbReference>
<feature type="domain" description="MobA-like NTP transferase" evidence="8">
    <location>
        <begin position="9"/>
        <end position="168"/>
    </location>
</feature>
<reference evidence="9 10" key="1">
    <citation type="submission" date="2012-02" db="EMBL/GenBank/DDBJ databases">
        <title>Complete genome sequence of Phycisphaera mikurensis NBRC 102666.</title>
        <authorList>
            <person name="Ankai A."/>
            <person name="Hosoyama A."/>
            <person name="Terui Y."/>
            <person name="Sekine M."/>
            <person name="Fukai R."/>
            <person name="Kato Y."/>
            <person name="Nakamura S."/>
            <person name="Yamada-Narita S."/>
            <person name="Kawakoshi A."/>
            <person name="Fukunaga Y."/>
            <person name="Yamazaki S."/>
            <person name="Fujita N."/>
        </authorList>
    </citation>
    <scope>NUCLEOTIDE SEQUENCE [LARGE SCALE GENOMIC DNA]</scope>
    <source>
        <strain evidence="10">NBRC 102666 / KCTC 22515 / FYK2301M01</strain>
    </source>
</reference>
<dbReference type="GO" id="GO:0016779">
    <property type="term" value="F:nucleotidyltransferase activity"/>
    <property type="evidence" value="ECO:0007669"/>
    <property type="project" value="UniProtKB-ARBA"/>
</dbReference>
<dbReference type="SUPFAM" id="SSF53448">
    <property type="entry name" value="Nucleotide-diphospho-sugar transferases"/>
    <property type="match status" value="1"/>
</dbReference>
<gene>
    <name evidence="9" type="primary">mobA</name>
    <name evidence="9" type="ordered locus">PSMK_20300</name>
</gene>
<dbReference type="CDD" id="cd02503">
    <property type="entry name" value="MobA"/>
    <property type="match status" value="1"/>
</dbReference>
<dbReference type="InterPro" id="IPR029044">
    <property type="entry name" value="Nucleotide-diphossugar_trans"/>
</dbReference>
<proteinExistence type="predicted"/>
<keyword evidence="6" id="KW-0342">GTP-binding</keyword>
<evidence type="ECO:0000256" key="1">
    <source>
        <dbReference type="ARBA" id="ARBA00022490"/>
    </source>
</evidence>
<accession>I0IG01</accession>
<keyword evidence="2" id="KW-0808">Transferase</keyword>
<dbReference type="STRING" id="1142394.PSMK_20300"/>
<dbReference type="KEGG" id="phm:PSMK_20300"/>
<evidence type="ECO:0000256" key="7">
    <source>
        <dbReference type="ARBA" id="ARBA00023150"/>
    </source>
</evidence>
<dbReference type="InterPro" id="IPR025877">
    <property type="entry name" value="MobA-like_NTP_Trfase"/>
</dbReference>
<dbReference type="GO" id="GO:0046872">
    <property type="term" value="F:metal ion binding"/>
    <property type="evidence" value="ECO:0007669"/>
    <property type="project" value="UniProtKB-KW"/>
</dbReference>
<keyword evidence="10" id="KW-1185">Reference proteome</keyword>
<dbReference type="Proteomes" id="UP000007881">
    <property type="component" value="Chromosome"/>
</dbReference>
<evidence type="ECO:0000256" key="6">
    <source>
        <dbReference type="ARBA" id="ARBA00023134"/>
    </source>
</evidence>
<dbReference type="Gene3D" id="3.90.550.10">
    <property type="entry name" value="Spore Coat Polysaccharide Biosynthesis Protein SpsA, Chain A"/>
    <property type="match status" value="1"/>
</dbReference>
<dbReference type="EMBL" id="AP012338">
    <property type="protein sequence ID" value="BAM04189.1"/>
    <property type="molecule type" value="Genomic_DNA"/>
</dbReference>
<dbReference type="PANTHER" id="PTHR19136">
    <property type="entry name" value="MOLYBDENUM COFACTOR GUANYLYLTRANSFERASE"/>
    <property type="match status" value="1"/>
</dbReference>
<sequence length="195" mass="20210">MTPEPSWICVLAGGRSRRFGGDKAFADAGGGLPRTVAVSRRFIARSADPRPFAVARAAGAFDAWGLPTITDPTEHAGAGPLAGLLAGLRHREAQAGPGWLLLLACDAVAVDPAVVDRLPEPDGVDASVFREAGPPRRFQPLPGKYHTRMISGLEAALARGERSFQRRLAGVGVVETPAPAGLADAAARGNHADPA</sequence>
<dbReference type="HOGENOM" id="CLU_055597_3_2_0"/>
<keyword evidence="7" id="KW-0501">Molybdenum cofactor biosynthesis</keyword>
<dbReference type="RefSeq" id="WP_014437407.1">
    <property type="nucleotide sequence ID" value="NC_017080.1"/>
</dbReference>
<dbReference type="GO" id="GO:0005525">
    <property type="term" value="F:GTP binding"/>
    <property type="evidence" value="ECO:0007669"/>
    <property type="project" value="UniProtKB-KW"/>
</dbReference>